<proteinExistence type="predicted"/>
<evidence type="ECO:0000313" key="2">
    <source>
        <dbReference type="WBParaSite" id="ACRNAN_scaffold2623.g12607.t1"/>
    </source>
</evidence>
<dbReference type="WBParaSite" id="ACRNAN_scaffold2623.g12607.t1">
    <property type="protein sequence ID" value="ACRNAN_scaffold2623.g12607.t1"/>
    <property type="gene ID" value="ACRNAN_scaffold2623.g12607"/>
</dbReference>
<sequence length="17" mass="1905">MPHRLSMTEEEQSGGES</sequence>
<organism evidence="1 2">
    <name type="scientific">Acrobeloides nanus</name>
    <dbReference type="NCBI Taxonomy" id="290746"/>
    <lineage>
        <taxon>Eukaryota</taxon>
        <taxon>Metazoa</taxon>
        <taxon>Ecdysozoa</taxon>
        <taxon>Nematoda</taxon>
        <taxon>Chromadorea</taxon>
        <taxon>Rhabditida</taxon>
        <taxon>Tylenchina</taxon>
        <taxon>Cephalobomorpha</taxon>
        <taxon>Cephaloboidea</taxon>
        <taxon>Cephalobidae</taxon>
        <taxon>Acrobeloides</taxon>
    </lineage>
</organism>
<name>A0A914DG18_9BILA</name>
<accession>A0A914DG18</accession>
<protein>
    <submittedName>
        <fullName evidence="2">Uncharacterized protein</fullName>
    </submittedName>
</protein>
<dbReference type="Proteomes" id="UP000887540">
    <property type="component" value="Unplaced"/>
</dbReference>
<keyword evidence="1" id="KW-1185">Reference proteome</keyword>
<reference evidence="2" key="1">
    <citation type="submission" date="2022-11" db="UniProtKB">
        <authorList>
            <consortium name="WormBaseParasite"/>
        </authorList>
    </citation>
    <scope>IDENTIFICATION</scope>
</reference>
<dbReference type="AlphaFoldDB" id="A0A914DG18"/>
<evidence type="ECO:0000313" key="1">
    <source>
        <dbReference type="Proteomes" id="UP000887540"/>
    </source>
</evidence>